<dbReference type="RefSeq" id="WP_331791628.1">
    <property type="nucleotide sequence ID" value="NZ_BAAAUO010000008.1"/>
</dbReference>
<proteinExistence type="predicted"/>
<feature type="domain" description="HTH marR-type" evidence="1">
    <location>
        <begin position="26"/>
        <end position="160"/>
    </location>
</feature>
<protein>
    <submittedName>
        <fullName evidence="2">MarR family transcriptional regulator</fullName>
    </submittedName>
</protein>
<dbReference type="InterPro" id="IPR039422">
    <property type="entry name" value="MarR/SlyA-like"/>
</dbReference>
<organism evidence="2 3">
    <name type="scientific">Microbacterium schleiferi</name>
    <dbReference type="NCBI Taxonomy" id="69362"/>
    <lineage>
        <taxon>Bacteria</taxon>
        <taxon>Bacillati</taxon>
        <taxon>Actinomycetota</taxon>
        <taxon>Actinomycetes</taxon>
        <taxon>Micrococcales</taxon>
        <taxon>Microbacteriaceae</taxon>
        <taxon>Microbacterium</taxon>
    </lineage>
</organism>
<dbReference type="SUPFAM" id="SSF46785">
    <property type="entry name" value="Winged helix' DNA-binding domain"/>
    <property type="match status" value="1"/>
</dbReference>
<dbReference type="InterPro" id="IPR036388">
    <property type="entry name" value="WH-like_DNA-bd_sf"/>
</dbReference>
<dbReference type="Pfam" id="PF12802">
    <property type="entry name" value="MarR_2"/>
    <property type="match status" value="1"/>
</dbReference>
<dbReference type="Gene3D" id="1.10.10.10">
    <property type="entry name" value="Winged helix-like DNA-binding domain superfamily/Winged helix DNA-binding domain"/>
    <property type="match status" value="1"/>
</dbReference>
<evidence type="ECO:0000313" key="2">
    <source>
        <dbReference type="EMBL" id="MEF2255328.1"/>
    </source>
</evidence>
<dbReference type="EMBL" id="JAZHOV010000005">
    <property type="protein sequence ID" value="MEF2255328.1"/>
    <property type="molecule type" value="Genomic_DNA"/>
</dbReference>
<reference evidence="2 3" key="1">
    <citation type="submission" date="2024-01" db="EMBL/GenBank/DDBJ databases">
        <title>the genome sequence of strain Microbacterium schleiferi NBRC 15075.</title>
        <authorList>
            <person name="Ding Y."/>
            <person name="Zhang G."/>
        </authorList>
    </citation>
    <scope>NUCLEOTIDE SEQUENCE [LARGE SCALE GENOMIC DNA]</scope>
    <source>
        <strain evidence="2 3">NBRC 15075</strain>
    </source>
</reference>
<name>A0ABU7V7V6_9MICO</name>
<dbReference type="PROSITE" id="PS50995">
    <property type="entry name" value="HTH_MARR_2"/>
    <property type="match status" value="1"/>
</dbReference>
<dbReference type="InterPro" id="IPR036390">
    <property type="entry name" value="WH_DNA-bd_sf"/>
</dbReference>
<dbReference type="PANTHER" id="PTHR33164:SF104">
    <property type="entry name" value="TRANSCRIPTIONAL REGULATORY PROTEIN"/>
    <property type="match status" value="1"/>
</dbReference>
<dbReference type="PANTHER" id="PTHR33164">
    <property type="entry name" value="TRANSCRIPTIONAL REGULATOR, MARR FAMILY"/>
    <property type="match status" value="1"/>
</dbReference>
<keyword evidence="3" id="KW-1185">Reference proteome</keyword>
<dbReference type="SMART" id="SM00347">
    <property type="entry name" value="HTH_MARR"/>
    <property type="match status" value="1"/>
</dbReference>
<dbReference type="InterPro" id="IPR000835">
    <property type="entry name" value="HTH_MarR-typ"/>
</dbReference>
<gene>
    <name evidence="2" type="ORF">V2V91_09315</name>
</gene>
<comment type="caution">
    <text evidence="2">The sequence shown here is derived from an EMBL/GenBank/DDBJ whole genome shotgun (WGS) entry which is preliminary data.</text>
</comment>
<dbReference type="Proteomes" id="UP001351900">
    <property type="component" value="Unassembled WGS sequence"/>
</dbReference>
<evidence type="ECO:0000259" key="1">
    <source>
        <dbReference type="PROSITE" id="PS50995"/>
    </source>
</evidence>
<evidence type="ECO:0000313" key="3">
    <source>
        <dbReference type="Proteomes" id="UP001351900"/>
    </source>
</evidence>
<accession>A0ABU7V7V6</accession>
<sequence length="176" mass="19690">MDADSDRVAHIQAEWHRERPDIDTFPQGIIGRLHRIGLLLDQRLAEVYANFDLSYAEFDILATLRRAGAPYRRRAGELADHTMVTSGGLTKRVDRLIVRGLVERRPEASDARGRLIGLTDAGLSLIDEAFTAHMAGEHRIIEELGTDAETLEPILRRWLGILEPPVNPTHSTPGRS</sequence>